<dbReference type="EMBL" id="SNYK01000021">
    <property type="protein sequence ID" value="TDQ34180.1"/>
    <property type="molecule type" value="Genomic_DNA"/>
</dbReference>
<feature type="domain" description="Filamentous haemagglutinin FhaB/tRNA nuclease CdiA-like TPS" evidence="2">
    <location>
        <begin position="47"/>
        <end position="168"/>
    </location>
</feature>
<dbReference type="NCBIfam" id="TIGR01901">
    <property type="entry name" value="adhes_NPXG"/>
    <property type="match status" value="1"/>
</dbReference>
<organism evidence="3 4">
    <name type="scientific">Thiopseudomonas denitrificans</name>
    <dbReference type="NCBI Taxonomy" id="1501432"/>
    <lineage>
        <taxon>Bacteria</taxon>
        <taxon>Pseudomonadati</taxon>
        <taxon>Pseudomonadota</taxon>
        <taxon>Gammaproteobacteria</taxon>
        <taxon>Pseudomonadales</taxon>
        <taxon>Pseudomonadaceae</taxon>
        <taxon>Thiopseudomonas</taxon>
    </lineage>
</organism>
<feature type="signal peptide" evidence="1">
    <location>
        <begin position="1"/>
        <end position="28"/>
    </location>
</feature>
<evidence type="ECO:0000259" key="2">
    <source>
        <dbReference type="SMART" id="SM00912"/>
    </source>
</evidence>
<keyword evidence="4" id="KW-1185">Reference proteome</keyword>
<protein>
    <submittedName>
        <fullName evidence="3">Filamentous hemagglutinin</fullName>
    </submittedName>
</protein>
<gene>
    <name evidence="3" type="ORF">DFQ45_1213</name>
</gene>
<dbReference type="NCBIfam" id="TIGR01731">
    <property type="entry name" value="fil_hemag_20aa"/>
    <property type="match status" value="17"/>
</dbReference>
<dbReference type="InterPro" id="IPR008619">
    <property type="entry name" value="Filamentous_hemagglutn_rpt"/>
</dbReference>
<name>A0A4R6TTS6_9GAMM</name>
<evidence type="ECO:0000256" key="1">
    <source>
        <dbReference type="SAM" id="SignalP"/>
    </source>
</evidence>
<dbReference type="RefSeq" id="WP_133539795.1">
    <property type="nucleotide sequence ID" value="NZ_SNYK01000021.1"/>
</dbReference>
<dbReference type="Pfam" id="PF04830">
    <property type="entry name" value="DUF637"/>
    <property type="match status" value="1"/>
</dbReference>
<dbReference type="OrthoDB" id="2664633at2"/>
<dbReference type="InterPro" id="IPR006915">
    <property type="entry name" value="DUF637_hemagglutn_put"/>
</dbReference>
<dbReference type="Pfam" id="PF05860">
    <property type="entry name" value="TPS"/>
    <property type="match status" value="1"/>
</dbReference>
<dbReference type="Proteomes" id="UP000294575">
    <property type="component" value="Unassembled WGS sequence"/>
</dbReference>
<dbReference type="InterPro" id="IPR012334">
    <property type="entry name" value="Pectin_lyas_fold"/>
</dbReference>
<dbReference type="InterPro" id="IPR010069">
    <property type="entry name" value="CdiA_FHA1_rpt"/>
</dbReference>
<sequence>MNTQSPLFKTIAKFLIAVMWAQPLHSIAANLNVDHQGGGNTHVTTANNGVPVVNIATPNGNGLSHNKFTDYNVGQQGLILNNSTDKLTQTQLGGIIFGNSQLNGKAANTILNEVTGGQRSQLKGYTEVAGQQAHVIVANPHGITCDGCGFINTPQATLTTGRPMIEQGRLHGYDVDGGDIDIAGAGLNASNISRFDLITRSAKINAELHANELNIITGRNQVEAGTLKATAKTGPTHEQPLLAIDSSALGGMYAGAIRLVGTEAGVGVKLAGDMAASAGDIQIDANGKLTLARVSAKNDLHIDAAQDVELTRQAYAGNDINIAATTMHNQDGLLAGQTIALGAEQIHNSGVIEAGINTDGSLNNQGRVRIQSEELTNSGSVVASGELDIKTSGQLDNRSGQLVSDGALKLDSGRLDNRSGLVTAGGDVEVAAAQLDNRDGKLVGQQVMTLEVHGLNNATGTLASNGSLTVQAKGQVNNSNDGLILSQSGGLAVTGQSIDNRDGLLQANTGAVRVTAQQALDNQGGTIQASQKTLELHARQLSNQRGSILADTVGVTTTALLDNRAGQIVATANNLHLSGGVINNDAGTLMGQTHLSIDAESVSNRNGMLGGQTIAINLANELNNGHGLIEATDQLRFNTGSLDNRGGRLRALGQTGSSTFNINTVFDNDQGLVEIGNQTLAVNSQSLTNRDGVVRHLGDQFLLDLGDAGQAGGSFFTNGRLSLNLDHWVNNSELQARQIELNVNHFINDAAGVVRSIEDLQASGNTWLNHGRIETDGSLSLVLSGGYQGRGALHSQGDLHFSAASATLQQGANVRSAANTVFELGGRFQNEGTLTAVGTLQVRAHELENQGTLGAGQWLGIDTGQLLNQGLVFSGADMALRSHTLTNLRGDIYSLGALSIAKDDDLAAMSRLENRSGSIESGSNMQLYVASLINRKENFRLGKELVYGHIGVTCYDCSGDHHNVDYVATERFEISVAEDSPAARIHVGGDLLVRADTVANHYSTISASGNISIVARMLENLAASTGTVQRVQRFNTGRITDGTDERFRWNYINPYNARPLPKELPAALWQWRLVSDIETETATGVAAPAVIQAGGDIYIKTDETLNNASLLKHEAPAAGISQDVDTRVVSGSQPLVVQLNAQLPPDLDRQAIDPTALPAFALPDTPGGLFAINTQPSHPYLIETNPLFASMGSFINSGYMLAALGYDPDQAQKRLGDGLYEQRLIEQAITARTGKRFLDGLTNNDAQFRYLMDNGIASKEALNLSVGISLTAEQVAALTHDIVWMEEREVQGEKVLVPVVYLAQATDRVAATGALIQGQDLTLISGAGLENSGVLRASNSLTAYAERISNTGLIQADGRLDLLAQDSIHNQRGGLITGRDVSLLAVTGDIINERSITEETRSGRGFSQTTSIVDRAAGIEATADLALSAGRDLINQGADLKAGAVMELNAGRNVLLVSAEENNGQMRQDKRHFWSSNSTTQHTGNIEAGTHLTVSAGQDIAVVASHVQSGGDMHLQADGDVLISSAANTQSSEYRYRRSGKKVNQENTQVRQQASVLEAGGEFISVSGADTQIVSSQISSGREAYLVASGKVQLLAEQDIDYSFSEKKKKGSFGRKSFKSDERTQVTHIGSSITSGGDLAIISGDEQRYQAAQLTSDADLTLDSGAGIVFEGVKDLEQQSRIRSKNSWVWQSAKGKGHTDETLIQSQLQAQGEIAIRAAERIQIDIKEVNQQSVSQTIDAMVQADPQLAWIKDMEQRGDVDWHQIKELHDSFSYSSSGLSGPAAMVIAIVVAYFTAGAASGLVGSVAGATAGSGTAMAAGTAAASAGWANVAVTSALTGMASNTAIGTINNKGDLGAGLKDATTSDALKGYVVSGVTAGLTAGVYDKWTGTQTGASNTAAASNNTGVLANSGKVAVEGGLSTWSGVGQFAANQALQNVTSATLNKVLGQDGDFGDALTSTLANTFAAAGFNWVGDFSQNNQLDNGSLAKIGLHAIMGGLAAEAAGGDFKSGALVAGANEALIDTLASQYDSMSHEQRSGLLTMNSQVLGVLVASMAGGDEKDMQTGAWVAGNATQYNYLTHNKLKEIQECLGGTSCNSSEQKEAMIRDAEDLSKMLDQEMTSICSASPSSDACRTAVHSAIQYVAMTEAWELMNGDVSRSSRGVFDQLYNSQDAEKWFGLHLNSIDKRADFFGASDRYEQSIGSGARWFGGAEFVSRARLTGLGADGNASSYTFALGSLLAGWNAMDIYEWRSEAGSTLINSGFENFKALYNNGADPVRWDIKQLKDEQTSLQNVHNKYLIDKEVFTSLSGFATDSEKVSSKFLDNRSTISGGVDILDYKSRINYGCKLLGYGLAQGCTP</sequence>
<feature type="chain" id="PRO_5020644452" evidence="1">
    <location>
        <begin position="29"/>
        <end position="2360"/>
    </location>
</feature>
<dbReference type="GO" id="GO:0003824">
    <property type="term" value="F:catalytic activity"/>
    <property type="evidence" value="ECO:0007669"/>
    <property type="project" value="UniProtKB-ARBA"/>
</dbReference>
<dbReference type="InterPro" id="IPR008638">
    <property type="entry name" value="FhaB/CdiA-like_TPS"/>
</dbReference>
<dbReference type="SUPFAM" id="SSF51126">
    <property type="entry name" value="Pectin lyase-like"/>
    <property type="match status" value="1"/>
</dbReference>
<evidence type="ECO:0000313" key="4">
    <source>
        <dbReference type="Proteomes" id="UP000294575"/>
    </source>
</evidence>
<keyword evidence="1" id="KW-0732">Signal</keyword>
<dbReference type="Pfam" id="PF13332">
    <property type="entry name" value="Fil_haemagg_2"/>
    <property type="match status" value="2"/>
</dbReference>
<accession>A0A4R6TTS6</accession>
<dbReference type="Pfam" id="PF05594">
    <property type="entry name" value="Fil_haemagg"/>
    <property type="match status" value="7"/>
</dbReference>
<comment type="caution">
    <text evidence="3">The sequence shown here is derived from an EMBL/GenBank/DDBJ whole genome shotgun (WGS) entry which is preliminary data.</text>
</comment>
<dbReference type="Gene3D" id="2.160.20.10">
    <property type="entry name" value="Single-stranded right-handed beta-helix, Pectin lyase-like"/>
    <property type="match status" value="1"/>
</dbReference>
<dbReference type="SMART" id="SM00912">
    <property type="entry name" value="Haemagg_act"/>
    <property type="match status" value="1"/>
</dbReference>
<reference evidence="3 4" key="1">
    <citation type="submission" date="2019-03" db="EMBL/GenBank/DDBJ databases">
        <title>Genomic Encyclopedia of Type Strains, Phase IV (KMG-IV): sequencing the most valuable type-strain genomes for metagenomic binning, comparative biology and taxonomic classification.</title>
        <authorList>
            <person name="Goeker M."/>
        </authorList>
    </citation>
    <scope>NUCLEOTIDE SEQUENCE [LARGE SCALE GENOMIC DNA]</scope>
    <source>
        <strain evidence="3 4">DSM 28679</strain>
    </source>
</reference>
<dbReference type="InterPro" id="IPR011050">
    <property type="entry name" value="Pectin_lyase_fold/virulence"/>
</dbReference>
<proteinExistence type="predicted"/>
<evidence type="ECO:0000313" key="3">
    <source>
        <dbReference type="EMBL" id="TDQ34180.1"/>
    </source>
</evidence>
<dbReference type="InterPro" id="IPR025157">
    <property type="entry name" value="Hemagglutinin_rpt"/>
</dbReference>